<keyword evidence="3" id="KW-1185">Reference proteome</keyword>
<dbReference type="OrthoDB" id="6786741at2759"/>
<evidence type="ECO:0000313" key="2">
    <source>
        <dbReference type="EMBL" id="VEN62994.1"/>
    </source>
</evidence>
<organism evidence="2 3">
    <name type="scientific">Callosobruchus maculatus</name>
    <name type="common">Southern cowpea weevil</name>
    <name type="synonym">Pulse bruchid</name>
    <dbReference type="NCBI Taxonomy" id="64391"/>
    <lineage>
        <taxon>Eukaryota</taxon>
        <taxon>Metazoa</taxon>
        <taxon>Ecdysozoa</taxon>
        <taxon>Arthropoda</taxon>
        <taxon>Hexapoda</taxon>
        <taxon>Insecta</taxon>
        <taxon>Pterygota</taxon>
        <taxon>Neoptera</taxon>
        <taxon>Endopterygota</taxon>
        <taxon>Coleoptera</taxon>
        <taxon>Polyphaga</taxon>
        <taxon>Cucujiformia</taxon>
        <taxon>Chrysomeloidea</taxon>
        <taxon>Chrysomelidae</taxon>
        <taxon>Bruchinae</taxon>
        <taxon>Bruchini</taxon>
        <taxon>Callosobruchus</taxon>
    </lineage>
</organism>
<protein>
    <submittedName>
        <fullName evidence="2">Uncharacterized protein</fullName>
    </submittedName>
</protein>
<sequence length="165" mass="18130">MSGRPLTDEELEEVANQISSDSEADDDIEVENVWDSDSDNSIADPDFIPDEYDVEEAFKNELMNVWNETDAPQTPRNETVTFKLGQAGLAAPCTSGHVTSNEVEPDCVVVTETDSLLGKNGYVWKTKPNKDGKTWLINVIHVRPGPIPAVKGLVQAASSFQLFFS</sequence>
<feature type="compositionally biased region" description="Acidic residues" evidence="1">
    <location>
        <begin position="22"/>
        <end position="38"/>
    </location>
</feature>
<feature type="region of interest" description="Disordered" evidence="1">
    <location>
        <begin position="1"/>
        <end position="45"/>
    </location>
</feature>
<name>A0A653DS19_CALMS</name>
<evidence type="ECO:0000256" key="1">
    <source>
        <dbReference type="SAM" id="MobiDB-lite"/>
    </source>
</evidence>
<dbReference type="Proteomes" id="UP000410492">
    <property type="component" value="Unassembled WGS sequence"/>
</dbReference>
<dbReference type="AlphaFoldDB" id="A0A653DS19"/>
<proteinExistence type="predicted"/>
<dbReference type="EMBL" id="CAACVG010014310">
    <property type="protein sequence ID" value="VEN62994.1"/>
    <property type="molecule type" value="Genomic_DNA"/>
</dbReference>
<accession>A0A653DS19</accession>
<evidence type="ECO:0000313" key="3">
    <source>
        <dbReference type="Proteomes" id="UP000410492"/>
    </source>
</evidence>
<gene>
    <name evidence="2" type="ORF">CALMAC_LOCUS19954</name>
</gene>
<reference evidence="2 3" key="1">
    <citation type="submission" date="2019-01" db="EMBL/GenBank/DDBJ databases">
        <authorList>
            <person name="Sayadi A."/>
        </authorList>
    </citation>
    <scope>NUCLEOTIDE SEQUENCE [LARGE SCALE GENOMIC DNA]</scope>
</reference>